<keyword evidence="2 7" id="KW-0813">Transport</keyword>
<evidence type="ECO:0000256" key="6">
    <source>
        <dbReference type="ARBA" id="ARBA00023136"/>
    </source>
</evidence>
<feature type="transmembrane region" description="Helical" evidence="7">
    <location>
        <begin position="254"/>
        <end position="278"/>
    </location>
</feature>
<accession>A0A7Y9LBF8</accession>
<evidence type="ECO:0000256" key="5">
    <source>
        <dbReference type="ARBA" id="ARBA00022989"/>
    </source>
</evidence>
<reference evidence="10 11" key="1">
    <citation type="submission" date="2020-07" db="EMBL/GenBank/DDBJ databases">
        <title>Sequencing the genomes of 1000 actinobacteria strains.</title>
        <authorList>
            <person name="Klenk H.-P."/>
        </authorList>
    </citation>
    <scope>NUCLEOTIDE SEQUENCE [LARGE SCALE GENOMIC DNA]</scope>
    <source>
        <strain evidence="10 11">DSM 22083</strain>
    </source>
</reference>
<evidence type="ECO:0000259" key="9">
    <source>
        <dbReference type="PROSITE" id="PS50928"/>
    </source>
</evidence>
<keyword evidence="5 7" id="KW-1133">Transmembrane helix</keyword>
<proteinExistence type="inferred from homology"/>
<comment type="subcellular location">
    <subcellularLocation>
        <location evidence="1 7">Cell membrane</location>
        <topology evidence="1 7">Multi-pass membrane protein</topology>
    </subcellularLocation>
</comment>
<keyword evidence="3" id="KW-1003">Cell membrane</keyword>
<dbReference type="PANTHER" id="PTHR30043:SF1">
    <property type="entry name" value="ABC TRANSPORT SYSTEM PERMEASE PROTEIN P69"/>
    <property type="match status" value="1"/>
</dbReference>
<dbReference type="AlphaFoldDB" id="A0A7Y9LBF8"/>
<name>A0A7Y9LBF8_9ACTN</name>
<feature type="transmembrane region" description="Helical" evidence="7">
    <location>
        <begin position="398"/>
        <end position="418"/>
    </location>
</feature>
<evidence type="ECO:0000256" key="4">
    <source>
        <dbReference type="ARBA" id="ARBA00022692"/>
    </source>
</evidence>
<dbReference type="GO" id="GO:0015416">
    <property type="term" value="F:ABC-type phosphonate transporter activity"/>
    <property type="evidence" value="ECO:0007669"/>
    <property type="project" value="InterPro"/>
</dbReference>
<gene>
    <name evidence="10" type="ORF">BKA15_001125</name>
</gene>
<feature type="transmembrane region" description="Helical" evidence="7">
    <location>
        <begin position="339"/>
        <end position="357"/>
    </location>
</feature>
<comment type="caution">
    <text evidence="10">The sequence shown here is derived from an EMBL/GenBank/DDBJ whole genome shotgun (WGS) entry which is preliminary data.</text>
</comment>
<dbReference type="InterPro" id="IPR035906">
    <property type="entry name" value="MetI-like_sf"/>
</dbReference>
<keyword evidence="11" id="KW-1185">Reference proteome</keyword>
<feature type="transmembrane region" description="Helical" evidence="7">
    <location>
        <begin position="29"/>
        <end position="50"/>
    </location>
</feature>
<dbReference type="EMBL" id="JACCBU010000001">
    <property type="protein sequence ID" value="NYE69796.1"/>
    <property type="molecule type" value="Genomic_DNA"/>
</dbReference>
<dbReference type="Proteomes" id="UP000569914">
    <property type="component" value="Unassembled WGS sequence"/>
</dbReference>
<dbReference type="InterPro" id="IPR000515">
    <property type="entry name" value="MetI-like"/>
</dbReference>
<feature type="domain" description="ABC transmembrane type-1" evidence="9">
    <location>
        <begin position="88"/>
        <end position="271"/>
    </location>
</feature>
<dbReference type="InterPro" id="IPR005769">
    <property type="entry name" value="PhnE/PtxC"/>
</dbReference>
<sequence>MTLLDTRSGVGSGSGGEPVRFPPRPRTPLGHLIMNVVLLGLLGAAVWSIIDLKINLATMIDGIDYAVAFLGRVVPLDFPPVQEILAMVGQTLAIVVCATVLSVLISVPVALLAARNTTINSVTRGGARVIIVLARALPELILAMFFLRIFGLGALAGILALGLHSVGMVGKLYADAIEELDPGPREAVRATGATGLQQLTGAILPRLGPALVATALHRFDINLRGSVILGFVGVGGIGLELAGALNTMNYRRGLALALILLVICLITELVSGLIRMALLGRASSRRSPLAWVRRLRDRADRSSGGWVSGSATAGALIPPAGAGGRVSPPWNAERIGRTGGYLLTAVVIGASLAGAQITPEQLAGGFQQALHVASLYLPPGLGGIGDKLFAAMVETVQMGLAGTLIGLVTAIPIGVLAARNVAPRPGIATFCRVIIVGVRAFPDLIIAICIVVITGLGPVAGALALSFGAVGFLSKIIADSIEETDVAVQDAVRSTGGGGLQVFGAATLRQAAPSVVAHVMHQLDVNVRGATNLGVVGAGGIGYYMTNANRVLNYPVVTSCLIMILVVILAIEALAIWVRRRVS</sequence>
<evidence type="ECO:0000256" key="8">
    <source>
        <dbReference type="SAM" id="MobiDB-lite"/>
    </source>
</evidence>
<feature type="domain" description="ABC transmembrane type-1" evidence="9">
    <location>
        <begin position="392"/>
        <end position="575"/>
    </location>
</feature>
<dbReference type="CDD" id="cd06261">
    <property type="entry name" value="TM_PBP2"/>
    <property type="match status" value="1"/>
</dbReference>
<evidence type="ECO:0000256" key="3">
    <source>
        <dbReference type="ARBA" id="ARBA00022475"/>
    </source>
</evidence>
<evidence type="ECO:0000313" key="11">
    <source>
        <dbReference type="Proteomes" id="UP000569914"/>
    </source>
</evidence>
<feature type="region of interest" description="Disordered" evidence="8">
    <location>
        <begin position="1"/>
        <end position="23"/>
    </location>
</feature>
<feature type="transmembrane region" description="Helical" evidence="7">
    <location>
        <begin position="552"/>
        <end position="578"/>
    </location>
</feature>
<dbReference type="GO" id="GO:0005886">
    <property type="term" value="C:plasma membrane"/>
    <property type="evidence" value="ECO:0007669"/>
    <property type="project" value="UniProtKB-SubCell"/>
</dbReference>
<keyword evidence="4 7" id="KW-0812">Transmembrane</keyword>
<dbReference type="Pfam" id="PF00528">
    <property type="entry name" value="BPD_transp_1"/>
    <property type="match status" value="2"/>
</dbReference>
<dbReference type="Gene3D" id="1.10.3720.10">
    <property type="entry name" value="MetI-like"/>
    <property type="match status" value="2"/>
</dbReference>
<evidence type="ECO:0000256" key="2">
    <source>
        <dbReference type="ARBA" id="ARBA00022448"/>
    </source>
</evidence>
<dbReference type="SUPFAM" id="SSF161098">
    <property type="entry name" value="MetI-like"/>
    <property type="match status" value="2"/>
</dbReference>
<evidence type="ECO:0000313" key="10">
    <source>
        <dbReference type="EMBL" id="NYE69796.1"/>
    </source>
</evidence>
<dbReference type="PROSITE" id="PS50928">
    <property type="entry name" value="ABC_TM1"/>
    <property type="match status" value="2"/>
</dbReference>
<dbReference type="PANTHER" id="PTHR30043">
    <property type="entry name" value="PHOSPHONATES TRANSPORT SYSTEM PERMEASE PROTEIN"/>
    <property type="match status" value="1"/>
</dbReference>
<protein>
    <submittedName>
        <fullName evidence="10">Phosphonate transport system permease protein</fullName>
    </submittedName>
</protein>
<dbReference type="NCBIfam" id="TIGR01097">
    <property type="entry name" value="PhnE"/>
    <property type="match status" value="1"/>
</dbReference>
<comment type="similarity">
    <text evidence="7">Belongs to the binding-protein-dependent transport system permease family.</text>
</comment>
<organism evidence="10 11">
    <name type="scientific">Microlunatus parietis</name>
    <dbReference type="NCBI Taxonomy" id="682979"/>
    <lineage>
        <taxon>Bacteria</taxon>
        <taxon>Bacillati</taxon>
        <taxon>Actinomycetota</taxon>
        <taxon>Actinomycetes</taxon>
        <taxon>Propionibacteriales</taxon>
        <taxon>Propionibacteriaceae</taxon>
        <taxon>Microlunatus</taxon>
    </lineage>
</organism>
<feature type="transmembrane region" description="Helical" evidence="7">
    <location>
        <begin position="227"/>
        <end position="248"/>
    </location>
</feature>
<feature type="transmembrane region" description="Helical" evidence="7">
    <location>
        <begin position="140"/>
        <end position="163"/>
    </location>
</feature>
<evidence type="ECO:0000256" key="1">
    <source>
        <dbReference type="ARBA" id="ARBA00004651"/>
    </source>
</evidence>
<dbReference type="RefSeq" id="WP_218871083.1">
    <property type="nucleotide sequence ID" value="NZ_JACCBU010000001.1"/>
</dbReference>
<evidence type="ECO:0000256" key="7">
    <source>
        <dbReference type="RuleBase" id="RU363032"/>
    </source>
</evidence>
<feature type="transmembrane region" description="Helical" evidence="7">
    <location>
        <begin position="92"/>
        <end position="114"/>
    </location>
</feature>
<keyword evidence="6 7" id="KW-0472">Membrane</keyword>